<dbReference type="InterPro" id="IPR039556">
    <property type="entry name" value="ICL/PEPM"/>
</dbReference>
<reference evidence="1" key="1">
    <citation type="submission" date="2019-03" db="EMBL/GenBank/DDBJ databases">
        <title>Lake Tanganyika Metagenome-Assembled Genomes (MAGs).</title>
        <authorList>
            <person name="Tran P."/>
        </authorList>
    </citation>
    <scope>NUCLEOTIDE SEQUENCE</scope>
    <source>
        <strain evidence="1">K_DeepCast_65m_m2_066</strain>
    </source>
</reference>
<keyword evidence="1" id="KW-0456">Lyase</keyword>
<dbReference type="AlphaFoldDB" id="A0A937W3V7"/>
<proteinExistence type="predicted"/>
<dbReference type="PANTHER" id="PTHR42905:SF3">
    <property type="entry name" value="OXALOACETATE DECARBOXYLASE"/>
    <property type="match status" value="1"/>
</dbReference>
<dbReference type="Pfam" id="PF13714">
    <property type="entry name" value="PEP_mutase"/>
    <property type="match status" value="1"/>
</dbReference>
<gene>
    <name evidence="1" type="ORF">FJZ47_13155</name>
</gene>
<protein>
    <submittedName>
        <fullName evidence="1">Isocitrate lyase/PEP mutase family protein</fullName>
    </submittedName>
</protein>
<name>A0A937W3V7_UNCTE</name>
<accession>A0A937W3V7</accession>
<dbReference type="InterPro" id="IPR040442">
    <property type="entry name" value="Pyrv_kinase-like_dom_sf"/>
</dbReference>
<sequence length="312" mass="33553">MSSPDGRVSPVSERCVLPLETRKVVPMSRARERFRQVLAGPACTLAANIFDPLSAHIAHLLRYDVCVLSGSVGKVANLGVPDIVLSNMSDVVDHCRRITRMADVSLMVDAEDGFGNAVNVVRTVREMEAAGVAGIEIEDNVVPKRFHVTNPGLVSTEEQVGKLRAAVAARTDPTTVIVARSAALGECPLEEALRRIAAYAHTGAEAVMLTGVKSREHIAAVHRVTALPLCVLSPPPEARNDPAFLAAHGVRILMLGNPVFAVAVKAIYDSLQHLKDGGTLEALAAQQATPELLRSVNRTEEFLHMQRDYVRG</sequence>
<dbReference type="Gene3D" id="3.20.20.60">
    <property type="entry name" value="Phosphoenolpyruvate-binding domains"/>
    <property type="match status" value="1"/>
</dbReference>
<dbReference type="Proteomes" id="UP000712673">
    <property type="component" value="Unassembled WGS sequence"/>
</dbReference>
<dbReference type="GO" id="GO:0046421">
    <property type="term" value="F:methylisocitrate lyase activity"/>
    <property type="evidence" value="ECO:0007669"/>
    <property type="project" value="TreeGrafter"/>
</dbReference>
<dbReference type="PANTHER" id="PTHR42905">
    <property type="entry name" value="PHOSPHOENOLPYRUVATE CARBOXYLASE"/>
    <property type="match status" value="1"/>
</dbReference>
<comment type="caution">
    <text evidence="1">The sequence shown here is derived from an EMBL/GenBank/DDBJ whole genome shotgun (WGS) entry which is preliminary data.</text>
</comment>
<dbReference type="SUPFAM" id="SSF51621">
    <property type="entry name" value="Phosphoenolpyruvate/pyruvate domain"/>
    <property type="match status" value="1"/>
</dbReference>
<dbReference type="EMBL" id="VGLS01000393">
    <property type="protein sequence ID" value="MBM3224737.1"/>
    <property type="molecule type" value="Genomic_DNA"/>
</dbReference>
<dbReference type="CDD" id="cd00377">
    <property type="entry name" value="ICL_PEPM"/>
    <property type="match status" value="1"/>
</dbReference>
<dbReference type="InterPro" id="IPR015813">
    <property type="entry name" value="Pyrv/PenolPyrv_kinase-like_dom"/>
</dbReference>
<dbReference type="GO" id="GO:0019629">
    <property type="term" value="P:propionate catabolic process, 2-methylcitrate cycle"/>
    <property type="evidence" value="ECO:0007669"/>
    <property type="project" value="TreeGrafter"/>
</dbReference>
<organism evidence="1 2">
    <name type="scientific">Tectimicrobiota bacterium</name>
    <dbReference type="NCBI Taxonomy" id="2528274"/>
    <lineage>
        <taxon>Bacteria</taxon>
        <taxon>Pseudomonadati</taxon>
        <taxon>Nitrospinota/Tectimicrobiota group</taxon>
        <taxon>Candidatus Tectimicrobiota</taxon>
    </lineage>
</organism>
<evidence type="ECO:0000313" key="1">
    <source>
        <dbReference type="EMBL" id="MBM3224737.1"/>
    </source>
</evidence>
<evidence type="ECO:0000313" key="2">
    <source>
        <dbReference type="Proteomes" id="UP000712673"/>
    </source>
</evidence>